<organism evidence="2">
    <name type="scientific">Caenorhabditis remanei</name>
    <name type="common">Caenorhabditis vulgaris</name>
    <dbReference type="NCBI Taxonomy" id="31234"/>
    <lineage>
        <taxon>Eukaryota</taxon>
        <taxon>Metazoa</taxon>
        <taxon>Ecdysozoa</taxon>
        <taxon>Nematoda</taxon>
        <taxon>Chromadorea</taxon>
        <taxon>Rhabditida</taxon>
        <taxon>Rhabditina</taxon>
        <taxon>Rhabditomorpha</taxon>
        <taxon>Rhabditoidea</taxon>
        <taxon>Rhabditidae</taxon>
        <taxon>Peloderinae</taxon>
        <taxon>Caenorhabditis</taxon>
    </lineage>
</organism>
<dbReference type="OrthoDB" id="5863270at2759"/>
<proteinExistence type="predicted"/>
<dbReference type="EMBL" id="DS268412">
    <property type="protein sequence ID" value="EFP05594.1"/>
    <property type="molecule type" value="Genomic_DNA"/>
</dbReference>
<keyword evidence="2" id="KW-1185">Reference proteome</keyword>
<reference evidence="1" key="1">
    <citation type="submission" date="2007-07" db="EMBL/GenBank/DDBJ databases">
        <title>PCAP assembly of the Caenorhabditis remanei genome.</title>
        <authorList>
            <consortium name="The Caenorhabditis remanei Sequencing Consortium"/>
            <person name="Wilson R.K."/>
        </authorList>
    </citation>
    <scope>NUCLEOTIDE SEQUENCE [LARGE SCALE GENOMIC DNA]</scope>
    <source>
        <strain evidence="1">PB4641</strain>
    </source>
</reference>
<accession>E3LNN2</accession>
<evidence type="ECO:0000313" key="2">
    <source>
        <dbReference type="Proteomes" id="UP000008281"/>
    </source>
</evidence>
<sequence>MARSVYVDDVFVGVDTVKEAKEYYHVSKGIFAGAQMNLCKYVSNSPEANRYFTEQEKTEPETAKQRLLGIDWNIDSDVLVYSLPKPKPGLLTMRKVLKTIASCYDPQGMLTSAEPRIRHATFTR</sequence>
<gene>
    <name evidence="1" type="ORF">CRE_27446</name>
</gene>
<dbReference type="STRING" id="31234.E3LNN2"/>
<dbReference type="InParanoid" id="E3LNN2"/>
<dbReference type="PANTHER" id="PTHR47331">
    <property type="entry name" value="PHD-TYPE DOMAIN-CONTAINING PROTEIN"/>
    <property type="match status" value="1"/>
</dbReference>
<protein>
    <submittedName>
        <fullName evidence="1">Uncharacterized protein</fullName>
    </submittedName>
</protein>
<dbReference type="HOGENOM" id="CLU_2006029_0_0_1"/>
<dbReference type="Proteomes" id="UP000008281">
    <property type="component" value="Unassembled WGS sequence"/>
</dbReference>
<dbReference type="AlphaFoldDB" id="E3LNN2"/>
<evidence type="ECO:0000313" key="1">
    <source>
        <dbReference type="EMBL" id="EFP05594.1"/>
    </source>
</evidence>
<name>E3LNN2_CAERE</name>